<dbReference type="RefSeq" id="WP_184216251.1">
    <property type="nucleotide sequence ID" value="NZ_JACHMD010000001.1"/>
</dbReference>
<protein>
    <submittedName>
        <fullName evidence="1">Uncharacterized protein</fullName>
    </submittedName>
</protein>
<accession>A0A7W7BS02</accession>
<evidence type="ECO:0000313" key="2">
    <source>
        <dbReference type="Proteomes" id="UP000573729"/>
    </source>
</evidence>
<evidence type="ECO:0000313" key="1">
    <source>
        <dbReference type="EMBL" id="MBB4666558.1"/>
    </source>
</evidence>
<dbReference type="EMBL" id="JACHMD010000001">
    <property type="protein sequence ID" value="MBB4666558.1"/>
    <property type="molecule type" value="Genomic_DNA"/>
</dbReference>
<comment type="caution">
    <text evidence="1">The sequence shown here is derived from an EMBL/GenBank/DDBJ whole genome shotgun (WGS) entry which is preliminary data.</text>
</comment>
<gene>
    <name evidence="1" type="ORF">BKA24_001267</name>
</gene>
<keyword evidence="2" id="KW-1185">Reference proteome</keyword>
<dbReference type="Proteomes" id="UP000573729">
    <property type="component" value="Unassembled WGS sequence"/>
</dbReference>
<dbReference type="AlphaFoldDB" id="A0A7W7BS02"/>
<reference evidence="1 2" key="1">
    <citation type="submission" date="2020-08" db="EMBL/GenBank/DDBJ databases">
        <title>Sequencing the genomes of 1000 actinobacteria strains.</title>
        <authorList>
            <person name="Klenk H.-P."/>
        </authorList>
    </citation>
    <scope>NUCLEOTIDE SEQUENCE [LARGE SCALE GENOMIC DNA]</scope>
    <source>
        <strain evidence="1 2">DSM 24947</strain>
    </source>
</reference>
<name>A0A7W7BS02_9MICO</name>
<sequence>MPFRSALRALNDPNSVAHGVVSTGVVAALALIDPRRLTVGQRAIYRLANAGLAAWIVGISFRSADPSGSIPPMGRAALVAGTGGATLGFAEAGEAVDARVHEAIARAGAAHPRRWLAAGGAILALGSWGLGRALDTPEDTPEPEEVVVDLPEDIRTLAAHLLSATDDFGAPELRAQLADARRLVFDDSDDSDDEFWPDAQLAVSDDLPKAVPSNATFPVVGRFRAFDDLTFDVRLMVTDGVLASIVVEEGADWAAEQRDAWYESGRHLGELGNWPVPGDLALLVETREGLRPIGV</sequence>
<proteinExistence type="predicted"/>
<organism evidence="1 2">
    <name type="scientific">Microbacterium marinum</name>
    <dbReference type="NCBI Taxonomy" id="421115"/>
    <lineage>
        <taxon>Bacteria</taxon>
        <taxon>Bacillati</taxon>
        <taxon>Actinomycetota</taxon>
        <taxon>Actinomycetes</taxon>
        <taxon>Micrococcales</taxon>
        <taxon>Microbacteriaceae</taxon>
        <taxon>Microbacterium</taxon>
    </lineage>
</organism>